<evidence type="ECO:0000256" key="2">
    <source>
        <dbReference type="ARBA" id="ARBA00022969"/>
    </source>
</evidence>
<feature type="compositionally biased region" description="Polar residues" evidence="7">
    <location>
        <begin position="311"/>
        <end position="326"/>
    </location>
</feature>
<comment type="similarity">
    <text evidence="6">Belongs to the velvet family. VelB subfamily.</text>
</comment>
<evidence type="ECO:0000256" key="1">
    <source>
        <dbReference type="ARBA" id="ARBA00004123"/>
    </source>
</evidence>
<feature type="compositionally biased region" description="Low complexity" evidence="7">
    <location>
        <begin position="242"/>
        <end position="255"/>
    </location>
</feature>
<comment type="caution">
    <text evidence="9">The sequence shown here is derived from an EMBL/GenBank/DDBJ whole genome shotgun (WGS) entry which is preliminary data.</text>
</comment>
<organism evidence="9 10">
    <name type="scientific">Hymenoscyphus albidus</name>
    <dbReference type="NCBI Taxonomy" id="595503"/>
    <lineage>
        <taxon>Eukaryota</taxon>
        <taxon>Fungi</taxon>
        <taxon>Dikarya</taxon>
        <taxon>Ascomycota</taxon>
        <taxon>Pezizomycotina</taxon>
        <taxon>Leotiomycetes</taxon>
        <taxon>Helotiales</taxon>
        <taxon>Helotiaceae</taxon>
        <taxon>Hymenoscyphus</taxon>
    </lineage>
</organism>
<feature type="region of interest" description="Disordered" evidence="7">
    <location>
        <begin position="445"/>
        <end position="465"/>
    </location>
</feature>
<feature type="region of interest" description="Disordered" evidence="7">
    <location>
        <begin position="1"/>
        <end position="69"/>
    </location>
</feature>
<proteinExistence type="inferred from homology"/>
<feature type="region of interest" description="Disordered" evidence="7">
    <location>
        <begin position="204"/>
        <end position="327"/>
    </location>
</feature>
<evidence type="ECO:0000259" key="8">
    <source>
        <dbReference type="PROSITE" id="PS51821"/>
    </source>
</evidence>
<dbReference type="InterPro" id="IPR021740">
    <property type="entry name" value="Velvet"/>
</dbReference>
<sequence>MNTYAPDAYRPAATYAPPMPHSQYSQMPPMPSARAPMPEQQPPQHSSDGLAPLKPGSQPATAEPLSRSCKDSDGYKYDPFLSRLLCDTSLTRNRLRVLQEPRRARMCGFGDKDRRPITPPPCVRLIITDAKTGKERDFNEVDHGMFVLNVDLWSPDGQREVNLVRHSQTSPSISLTTPISYGQVAGTPAFSNNLSGHGELSREVKFEHGGGPSYGNAPSFNPYNPQQQVNPYSQPQQPPSAYPNQYHPGYAQPATQPYPPQNGYAQPGMANQQALYMPGPQMHPSGNMGFEPQPIPSPRFGYPGGGRPFTPQDSSMQRLPASSTQPGGMFTRNLIGSLAASAFRLTDPDDRIGIWFVLQDLSVRTEGNFRLRFSFVNVGRTIPDTSPGKGPNETKTVVNTGSAPVLASCFSEPFQVYSAKRFPGVVESTALSKCFATQGIKIPIRKEGQAPSTRASDRDEEYKDD</sequence>
<evidence type="ECO:0000313" key="10">
    <source>
        <dbReference type="Proteomes" id="UP000701801"/>
    </source>
</evidence>
<feature type="compositionally biased region" description="Low complexity" evidence="7">
    <location>
        <begin position="221"/>
        <end position="235"/>
    </location>
</feature>
<reference evidence="9" key="1">
    <citation type="submission" date="2021-07" db="EMBL/GenBank/DDBJ databases">
        <authorList>
            <person name="Durling M."/>
        </authorList>
    </citation>
    <scope>NUCLEOTIDE SEQUENCE</scope>
</reference>
<dbReference type="GO" id="GO:0005634">
    <property type="term" value="C:nucleus"/>
    <property type="evidence" value="ECO:0007669"/>
    <property type="project" value="UniProtKB-SubCell"/>
</dbReference>
<evidence type="ECO:0000256" key="6">
    <source>
        <dbReference type="ARBA" id="ARBA00038045"/>
    </source>
</evidence>
<comment type="subcellular location">
    <subcellularLocation>
        <location evidence="1">Nucleus</location>
    </subcellularLocation>
</comment>
<evidence type="ECO:0000256" key="4">
    <source>
        <dbReference type="ARBA" id="ARBA00023163"/>
    </source>
</evidence>
<keyword evidence="3" id="KW-0805">Transcription regulation</keyword>
<dbReference type="InterPro" id="IPR038491">
    <property type="entry name" value="Velvet_dom_sf"/>
</dbReference>
<accession>A0A9N9LFJ7</accession>
<dbReference type="Proteomes" id="UP000701801">
    <property type="component" value="Unassembled WGS sequence"/>
</dbReference>
<dbReference type="EMBL" id="CAJVRM010000104">
    <property type="protein sequence ID" value="CAG8974465.1"/>
    <property type="molecule type" value="Genomic_DNA"/>
</dbReference>
<dbReference type="Gene3D" id="2.60.40.3960">
    <property type="entry name" value="Velvet domain"/>
    <property type="match status" value="2"/>
</dbReference>
<dbReference type="InterPro" id="IPR037525">
    <property type="entry name" value="Velvet_dom"/>
</dbReference>
<dbReference type="GO" id="GO:0030435">
    <property type="term" value="P:sporulation resulting in formation of a cellular spore"/>
    <property type="evidence" value="ECO:0007669"/>
    <property type="project" value="UniProtKB-KW"/>
</dbReference>
<evidence type="ECO:0000256" key="5">
    <source>
        <dbReference type="ARBA" id="ARBA00023242"/>
    </source>
</evidence>
<protein>
    <recommendedName>
        <fullName evidence="8">Velvet domain-containing protein</fullName>
    </recommendedName>
</protein>
<feature type="compositionally biased region" description="Basic and acidic residues" evidence="7">
    <location>
        <begin position="455"/>
        <end position="465"/>
    </location>
</feature>
<gene>
    <name evidence="9" type="ORF">HYALB_00004161</name>
</gene>
<name>A0A9N9LFJ7_9HELO</name>
<feature type="domain" description="Velvet" evidence="8">
    <location>
        <begin position="87"/>
        <end position="445"/>
    </location>
</feature>
<dbReference type="Pfam" id="PF11754">
    <property type="entry name" value="Velvet"/>
    <property type="match status" value="1"/>
</dbReference>
<dbReference type="PROSITE" id="PS51821">
    <property type="entry name" value="VELVET"/>
    <property type="match status" value="1"/>
</dbReference>
<evidence type="ECO:0000256" key="3">
    <source>
        <dbReference type="ARBA" id="ARBA00023015"/>
    </source>
</evidence>
<evidence type="ECO:0000256" key="7">
    <source>
        <dbReference type="SAM" id="MobiDB-lite"/>
    </source>
</evidence>
<dbReference type="PANTHER" id="PTHR33572">
    <property type="entry name" value="SPORE DEVELOPMENT REGULATOR VOSA"/>
    <property type="match status" value="1"/>
</dbReference>
<dbReference type="AlphaFoldDB" id="A0A9N9LFJ7"/>
<keyword evidence="4" id="KW-0804">Transcription</keyword>
<keyword evidence="10" id="KW-1185">Reference proteome</keyword>
<dbReference type="OrthoDB" id="1746739at2759"/>
<dbReference type="PANTHER" id="PTHR33572:SF3">
    <property type="entry name" value="VELVET COMPLEX SUBUNIT B"/>
    <property type="match status" value="1"/>
</dbReference>
<evidence type="ECO:0000313" key="9">
    <source>
        <dbReference type="EMBL" id="CAG8974465.1"/>
    </source>
</evidence>
<keyword evidence="2" id="KW-0749">Sporulation</keyword>
<keyword evidence="5" id="KW-0539">Nucleus</keyword>